<name>A0A132NKT2_9ACTN</name>
<proteinExistence type="predicted"/>
<evidence type="ECO:0000313" key="1">
    <source>
        <dbReference type="EMBL" id="KWX10706.1"/>
    </source>
</evidence>
<dbReference type="Proteomes" id="UP000070598">
    <property type="component" value="Unassembled WGS sequence"/>
</dbReference>
<dbReference type="SUPFAM" id="SSF55469">
    <property type="entry name" value="FMN-dependent nitroreductase-like"/>
    <property type="match status" value="1"/>
</dbReference>
<feature type="non-terminal residue" evidence="1">
    <location>
        <position position="130"/>
    </location>
</feature>
<evidence type="ECO:0000313" key="2">
    <source>
        <dbReference type="Proteomes" id="UP000070598"/>
    </source>
</evidence>
<dbReference type="InterPro" id="IPR000415">
    <property type="entry name" value="Nitroreductase-like"/>
</dbReference>
<comment type="caution">
    <text evidence="1">The sequence shown here is derived from an EMBL/GenBank/DDBJ whole genome shotgun (WGS) entry which is preliminary data.</text>
</comment>
<sequence>MRQAITPTLAEHLVTAALAATDSSPASSSGHDIQPWRFQLDQDVLRVFADRERALRFGDATGRDLHMATGAALYNMRLVAAHLGYTAVVRSRPDRDDPTLLATLRLGGPRVATLAEQAQHQALWLRHGNR</sequence>
<gene>
    <name evidence="1" type="ORF">TR74_02020</name>
</gene>
<protein>
    <recommendedName>
        <fullName evidence="3">Nitroreductase</fullName>
    </recommendedName>
</protein>
<organism evidence="1 2">
    <name type="scientific">Carbonactinospora thermoautotrophica</name>
    <dbReference type="NCBI Taxonomy" id="1469144"/>
    <lineage>
        <taxon>Bacteria</taxon>
        <taxon>Bacillati</taxon>
        <taxon>Actinomycetota</taxon>
        <taxon>Actinomycetes</taxon>
        <taxon>Kitasatosporales</taxon>
        <taxon>Carbonactinosporaceae</taxon>
        <taxon>Carbonactinospora</taxon>
    </lineage>
</organism>
<reference evidence="2" key="1">
    <citation type="submission" date="2015-02" db="EMBL/GenBank/DDBJ databases">
        <title>Physiological reanalysis, assessment of diazotrophy, and genome sequences of multiple isolates of Streptomyces thermoautotrophicus.</title>
        <authorList>
            <person name="MacKellar D.C."/>
            <person name="Lieber L."/>
            <person name="Norman J."/>
            <person name="Bolger A."/>
            <person name="Tobin C."/>
            <person name="Murray J.W."/>
            <person name="Friesen M."/>
            <person name="Prell J."/>
        </authorList>
    </citation>
    <scope>NUCLEOTIDE SEQUENCE [LARGE SCALE GENOMIC DNA]</scope>
    <source>
        <strain evidence="2">UBT1</strain>
    </source>
</reference>
<dbReference type="GO" id="GO:0016491">
    <property type="term" value="F:oxidoreductase activity"/>
    <property type="evidence" value="ECO:0007669"/>
    <property type="project" value="InterPro"/>
</dbReference>
<dbReference type="EMBL" id="JYIK01000330">
    <property type="protein sequence ID" value="KWX10706.1"/>
    <property type="molecule type" value="Genomic_DNA"/>
</dbReference>
<accession>A0A132NKT2</accession>
<evidence type="ECO:0008006" key="3">
    <source>
        <dbReference type="Google" id="ProtNLM"/>
    </source>
</evidence>
<dbReference type="AlphaFoldDB" id="A0A132NKT2"/>